<evidence type="ECO:0000256" key="13">
    <source>
        <dbReference type="ARBA" id="ARBA00022989"/>
    </source>
</evidence>
<dbReference type="EC" id="7.1.2.1" evidence="17"/>
<organism evidence="20 21">
    <name type="scientific">Kazachstania africana (strain ATCC 22294 / BCRC 22015 / CBS 2517 / CECT 1963 / NBRC 1671 / NRRL Y-8276)</name>
    <name type="common">Yeast</name>
    <name type="synonym">Kluyveromyces africanus</name>
    <dbReference type="NCBI Taxonomy" id="1071382"/>
    <lineage>
        <taxon>Eukaryota</taxon>
        <taxon>Fungi</taxon>
        <taxon>Dikarya</taxon>
        <taxon>Ascomycota</taxon>
        <taxon>Saccharomycotina</taxon>
        <taxon>Saccharomycetes</taxon>
        <taxon>Saccharomycetales</taxon>
        <taxon>Saccharomycetaceae</taxon>
        <taxon>Kazachstania</taxon>
    </lineage>
</organism>
<dbReference type="GO" id="GO:0005524">
    <property type="term" value="F:ATP binding"/>
    <property type="evidence" value="ECO:0007669"/>
    <property type="project" value="UniProtKB-UniRule"/>
</dbReference>
<dbReference type="NCBIfam" id="TIGR01647">
    <property type="entry name" value="ATPase-IIIA_H"/>
    <property type="match status" value="1"/>
</dbReference>
<evidence type="ECO:0000256" key="14">
    <source>
        <dbReference type="ARBA" id="ARBA00023065"/>
    </source>
</evidence>
<dbReference type="FunFam" id="3.40.50.1000:FF:000008">
    <property type="entry name" value="Plasma membrane ATPase"/>
    <property type="match status" value="1"/>
</dbReference>
<keyword evidence="15 17" id="KW-0472">Membrane</keyword>
<dbReference type="SUPFAM" id="SSF56784">
    <property type="entry name" value="HAD-like"/>
    <property type="match status" value="1"/>
</dbReference>
<dbReference type="InterPro" id="IPR023298">
    <property type="entry name" value="ATPase_P-typ_TM_dom_sf"/>
</dbReference>
<evidence type="ECO:0000313" key="21">
    <source>
        <dbReference type="Proteomes" id="UP000005220"/>
    </source>
</evidence>
<keyword evidence="12 17" id="KW-1278">Translocase</keyword>
<dbReference type="InterPro" id="IPR018303">
    <property type="entry name" value="ATPase_P-typ_P_site"/>
</dbReference>
<evidence type="ECO:0000256" key="18">
    <source>
        <dbReference type="SAM" id="MobiDB-lite"/>
    </source>
</evidence>
<dbReference type="GeneID" id="13884401"/>
<dbReference type="Pfam" id="PF00690">
    <property type="entry name" value="Cation_ATPase_N"/>
    <property type="match status" value="1"/>
</dbReference>
<dbReference type="InterPro" id="IPR044492">
    <property type="entry name" value="P_typ_ATPase_HD_dom"/>
</dbReference>
<feature type="transmembrane region" description="Helical" evidence="17">
    <location>
        <begin position="706"/>
        <end position="725"/>
    </location>
</feature>
<dbReference type="EMBL" id="HE650826">
    <property type="protein sequence ID" value="CCF58933.1"/>
    <property type="molecule type" value="Genomic_DNA"/>
</dbReference>
<evidence type="ECO:0000256" key="8">
    <source>
        <dbReference type="ARBA" id="ARBA00022741"/>
    </source>
</evidence>
<dbReference type="Gene3D" id="3.40.1110.10">
    <property type="entry name" value="Calcium-transporting ATPase, cytoplasmic domain N"/>
    <property type="match status" value="1"/>
</dbReference>
<dbReference type="HOGENOM" id="CLU_002360_6_0_1"/>
<dbReference type="GO" id="GO:0005886">
    <property type="term" value="C:plasma membrane"/>
    <property type="evidence" value="ECO:0007669"/>
    <property type="project" value="UniProtKB-SubCell"/>
</dbReference>
<reference evidence="20 21" key="1">
    <citation type="journal article" date="2011" name="Proc. Natl. Acad. Sci. U.S.A.">
        <title>Evolutionary erosion of yeast sex chromosomes by mating-type switching accidents.</title>
        <authorList>
            <person name="Gordon J.L."/>
            <person name="Armisen D."/>
            <person name="Proux-Wera E."/>
            <person name="Oheigeartaigh S.S."/>
            <person name="Byrne K.P."/>
            <person name="Wolfe K.H."/>
        </authorList>
    </citation>
    <scope>NUCLEOTIDE SEQUENCE [LARGE SCALE GENOMIC DNA]</scope>
    <source>
        <strain evidence="21">ATCC 22294 / BCRC 22015 / CBS 2517 / CECT 1963 / NBRC 1671 / NRRL Y-8276</strain>
    </source>
</reference>
<evidence type="ECO:0000256" key="17">
    <source>
        <dbReference type="RuleBase" id="RU362083"/>
    </source>
</evidence>
<dbReference type="SUPFAM" id="SSF81665">
    <property type="entry name" value="Calcium ATPase, transmembrane domain M"/>
    <property type="match status" value="1"/>
</dbReference>
<dbReference type="GO" id="GO:0120029">
    <property type="term" value="P:proton export across plasma membrane"/>
    <property type="evidence" value="ECO:0007669"/>
    <property type="project" value="UniProtKB-UniRule"/>
</dbReference>
<evidence type="ECO:0000259" key="19">
    <source>
        <dbReference type="SMART" id="SM00831"/>
    </source>
</evidence>
<dbReference type="Gene3D" id="1.20.1110.10">
    <property type="entry name" value="Calcium-transporting ATPase, transmembrane domain"/>
    <property type="match status" value="1"/>
</dbReference>
<feature type="region of interest" description="Disordered" evidence="18">
    <location>
        <begin position="1"/>
        <end position="63"/>
    </location>
</feature>
<evidence type="ECO:0000256" key="11">
    <source>
        <dbReference type="ARBA" id="ARBA00022842"/>
    </source>
</evidence>
<dbReference type="Gene3D" id="3.40.50.1000">
    <property type="entry name" value="HAD superfamily/HAD-like"/>
    <property type="match status" value="1"/>
</dbReference>
<evidence type="ECO:0000256" key="3">
    <source>
        <dbReference type="ARBA" id="ARBA00008804"/>
    </source>
</evidence>
<dbReference type="SFLD" id="SFLDG00002">
    <property type="entry name" value="C1.7:_P-type_atpase_like"/>
    <property type="match status" value="1"/>
</dbReference>
<dbReference type="Proteomes" id="UP000005220">
    <property type="component" value="Chromosome 6"/>
</dbReference>
<keyword evidence="8 17" id="KW-0547">Nucleotide-binding</keyword>
<keyword evidence="5" id="KW-1003">Cell membrane</keyword>
<dbReference type="SFLD" id="SFLDS00003">
    <property type="entry name" value="Haloacid_Dehalogenase"/>
    <property type="match status" value="1"/>
</dbReference>
<dbReference type="OrthoDB" id="116380at2759"/>
<dbReference type="PANTHER" id="PTHR42861">
    <property type="entry name" value="CALCIUM-TRANSPORTING ATPASE"/>
    <property type="match status" value="1"/>
</dbReference>
<keyword evidence="4 17" id="KW-0813">Transport</keyword>
<dbReference type="SFLD" id="SFLDF00027">
    <property type="entry name" value="p-type_atpase"/>
    <property type="match status" value="1"/>
</dbReference>
<dbReference type="PRINTS" id="PR00120">
    <property type="entry name" value="HATPASE"/>
</dbReference>
<comment type="subcellular location">
    <subcellularLocation>
        <location evidence="2 17">Cell membrane</location>
        <topology evidence="2 17">Multi-pass membrane protein</topology>
    </subcellularLocation>
</comment>
<keyword evidence="11 17" id="KW-0460">Magnesium</keyword>
<dbReference type="GO" id="GO:0016887">
    <property type="term" value="F:ATP hydrolysis activity"/>
    <property type="evidence" value="ECO:0007669"/>
    <property type="project" value="InterPro"/>
</dbReference>
<feature type="transmembrane region" description="Helical" evidence="17">
    <location>
        <begin position="679"/>
        <end position="700"/>
    </location>
</feature>
<keyword evidence="6 17" id="KW-0812">Transmembrane</keyword>
<protein>
    <recommendedName>
        <fullName evidence="17">Plasma membrane ATPase</fullName>
        <ecNumber evidence="17">7.1.2.1</ecNumber>
    </recommendedName>
</protein>
<feature type="transmembrane region" description="Helical" evidence="17">
    <location>
        <begin position="812"/>
        <end position="833"/>
    </location>
</feature>
<dbReference type="InterPro" id="IPR004014">
    <property type="entry name" value="ATPase_P-typ_cation-transptr_N"/>
</dbReference>
<feature type="transmembrane region" description="Helical" evidence="17">
    <location>
        <begin position="276"/>
        <end position="296"/>
    </location>
</feature>
<dbReference type="AlphaFoldDB" id="H2AX33"/>
<name>H2AX33_KAZAF</name>
<dbReference type="STRING" id="1071382.H2AX33"/>
<dbReference type="InterPro" id="IPR006534">
    <property type="entry name" value="P-type_ATPase_IIIA"/>
</dbReference>
<evidence type="ECO:0000256" key="7">
    <source>
        <dbReference type="ARBA" id="ARBA00022723"/>
    </source>
</evidence>
<dbReference type="CDD" id="cd02076">
    <property type="entry name" value="P-type_ATPase_H"/>
    <property type="match status" value="1"/>
</dbReference>
<evidence type="ECO:0000256" key="4">
    <source>
        <dbReference type="ARBA" id="ARBA00022448"/>
    </source>
</evidence>
<evidence type="ECO:0000256" key="16">
    <source>
        <dbReference type="ARBA" id="ARBA00048122"/>
    </source>
</evidence>
<evidence type="ECO:0000256" key="6">
    <source>
        <dbReference type="ARBA" id="ARBA00022692"/>
    </source>
</evidence>
<dbReference type="Pfam" id="PF00122">
    <property type="entry name" value="E1-E2_ATPase"/>
    <property type="match status" value="1"/>
</dbReference>
<feature type="domain" description="Cation-transporting P-type ATPase N-terminal" evidence="19">
    <location>
        <begin position="57"/>
        <end position="127"/>
    </location>
</feature>
<comment type="catalytic activity">
    <reaction evidence="16 17">
        <text>ATP + H2O + H(+)(in) = ADP + phosphate + 2 H(+)(out)</text>
        <dbReference type="Rhea" id="RHEA:20852"/>
        <dbReference type="ChEBI" id="CHEBI:15377"/>
        <dbReference type="ChEBI" id="CHEBI:15378"/>
        <dbReference type="ChEBI" id="CHEBI:30616"/>
        <dbReference type="ChEBI" id="CHEBI:43474"/>
        <dbReference type="ChEBI" id="CHEBI:456216"/>
        <dbReference type="EC" id="7.1.2.1"/>
    </reaction>
</comment>
<feature type="compositionally biased region" description="Polar residues" evidence="18">
    <location>
        <begin position="1"/>
        <end position="10"/>
    </location>
</feature>
<dbReference type="InParanoid" id="H2AX33"/>
<dbReference type="InterPro" id="IPR023299">
    <property type="entry name" value="ATPase_P-typ_cyto_dom_N"/>
</dbReference>
<feature type="transmembrane region" description="Helical" evidence="17">
    <location>
        <begin position="316"/>
        <end position="341"/>
    </location>
</feature>
<feature type="transmembrane region" description="Helical" evidence="17">
    <location>
        <begin position="778"/>
        <end position="800"/>
    </location>
</feature>
<keyword evidence="10 17" id="KW-0067">ATP-binding</keyword>
<comment type="similarity">
    <text evidence="3 17">Belongs to the cation transport ATPase (P-type) (TC 3.A.3) family. Type IIIA subfamily.</text>
</comment>
<dbReference type="RefSeq" id="XP_003958068.1">
    <property type="nucleotide sequence ID" value="XM_003958019.1"/>
</dbReference>
<keyword evidence="7" id="KW-0479">Metal-binding</keyword>
<dbReference type="FunFam" id="2.70.150.10:FF:000011">
    <property type="entry name" value="Plasma membrane ATPase"/>
    <property type="match status" value="1"/>
</dbReference>
<dbReference type="eggNOG" id="KOG0205">
    <property type="taxonomic scope" value="Eukaryota"/>
</dbReference>
<dbReference type="PRINTS" id="PR00119">
    <property type="entry name" value="CATATPASE"/>
</dbReference>
<evidence type="ECO:0000256" key="15">
    <source>
        <dbReference type="ARBA" id="ARBA00023136"/>
    </source>
</evidence>
<dbReference type="InterPro" id="IPR059000">
    <property type="entry name" value="ATPase_P-type_domA"/>
</dbReference>
<evidence type="ECO:0000256" key="12">
    <source>
        <dbReference type="ARBA" id="ARBA00022967"/>
    </source>
</evidence>
<keyword evidence="9 17" id="KW-0375">Hydrogen ion transport</keyword>
<dbReference type="InterPro" id="IPR036412">
    <property type="entry name" value="HAD-like_sf"/>
</dbReference>
<dbReference type="SUPFAM" id="SSF81653">
    <property type="entry name" value="Calcium ATPase, transduction domain A"/>
    <property type="match status" value="1"/>
</dbReference>
<keyword evidence="14 17" id="KW-0406">Ion transport</keyword>
<evidence type="ECO:0000256" key="2">
    <source>
        <dbReference type="ARBA" id="ARBA00004651"/>
    </source>
</evidence>
<dbReference type="SMART" id="SM00831">
    <property type="entry name" value="Cation_ATPase_N"/>
    <property type="match status" value="1"/>
</dbReference>
<dbReference type="Pfam" id="PF00702">
    <property type="entry name" value="Hydrolase"/>
    <property type="match status" value="1"/>
</dbReference>
<feature type="transmembrane region" description="Helical" evidence="17">
    <location>
        <begin position="845"/>
        <end position="863"/>
    </location>
</feature>
<dbReference type="KEGG" id="kaf:KAFR_0F03370"/>
<proteinExistence type="inferred from homology"/>
<keyword evidence="13 17" id="KW-1133">Transmembrane helix</keyword>
<evidence type="ECO:0000256" key="1">
    <source>
        <dbReference type="ARBA" id="ARBA00003417"/>
    </source>
</evidence>
<dbReference type="Gene3D" id="2.70.150.10">
    <property type="entry name" value="Calcium-transporting ATPase, cytoplasmic transduction domain A"/>
    <property type="match status" value="1"/>
</dbReference>
<feature type="compositionally biased region" description="Acidic residues" evidence="18">
    <location>
        <begin position="20"/>
        <end position="32"/>
    </location>
</feature>
<keyword evidence="21" id="KW-1185">Reference proteome</keyword>
<dbReference type="FunFam" id="3.40.1110.10:FF:000005">
    <property type="entry name" value="Plasma membrane ATPase"/>
    <property type="match status" value="1"/>
</dbReference>
<evidence type="ECO:0000256" key="5">
    <source>
        <dbReference type="ARBA" id="ARBA00022475"/>
    </source>
</evidence>
<comment type="function">
    <text evidence="1">The plasma membrane ATPase of plants and fungi is a hydrogen ion pump. The proton gradient it generates drives the active transport of nutrients by H(+)-symport. The resulting external acidification and/or internal alkinization may mediate growth responses.</text>
</comment>
<evidence type="ECO:0000256" key="10">
    <source>
        <dbReference type="ARBA" id="ARBA00022840"/>
    </source>
</evidence>
<gene>
    <name evidence="20" type="primary">KAFR0F03370</name>
    <name evidence="20" type="ORF">KAFR_0F03370</name>
</gene>
<evidence type="ECO:0000313" key="20">
    <source>
        <dbReference type="EMBL" id="CCF58933.1"/>
    </source>
</evidence>
<accession>H2AX33</accession>
<dbReference type="InterPro" id="IPR023214">
    <property type="entry name" value="HAD_sf"/>
</dbReference>
<dbReference type="InterPro" id="IPR001757">
    <property type="entry name" value="P_typ_ATPase"/>
</dbReference>
<dbReference type="GO" id="GO:0008553">
    <property type="term" value="F:P-type proton-exporting transporter activity"/>
    <property type="evidence" value="ECO:0007669"/>
    <property type="project" value="UniProtKB-UniRule"/>
</dbReference>
<dbReference type="NCBIfam" id="TIGR01494">
    <property type="entry name" value="ATPase_P-type"/>
    <property type="match status" value="3"/>
</dbReference>
<dbReference type="InterPro" id="IPR008250">
    <property type="entry name" value="ATPase_P-typ_transduc_dom_A_sf"/>
</dbReference>
<dbReference type="GO" id="GO:0046872">
    <property type="term" value="F:metal ion binding"/>
    <property type="evidence" value="ECO:0007669"/>
    <property type="project" value="UniProtKB-KW"/>
</dbReference>
<dbReference type="PROSITE" id="PS00154">
    <property type="entry name" value="ATPASE_E1_E2"/>
    <property type="match status" value="1"/>
</dbReference>
<dbReference type="FunCoup" id="H2AX33">
    <property type="interactions" value="495"/>
</dbReference>
<sequence length="905" mass="98458">MSDIESTQNEKPPKNHVVDSESDEEDDIDALIEELQSNHGDVNDDADGSDDEQHAAGSARLVPEEMLQTDPSFGLTSDEVARRRKKFGLNQMSEENESLIVKFLMFFIGPIQFVMEAAAILAAGLSDWVDFGVICALLLLNAGVGFIQEYQAGSIVDELRKTLANVAVVIRNGQLVEIPANEVVPGDILQLEDGTIIPADGRVVTEDCFLQVDQSAITGESLAVDKHYGDQCFSSSTVKTGEAFMVVTATGDNTFVGRAAALVNQASGGQGHFTEVLNGIGVILLVLVIVTLLLVWTASFYRTNGIVRILRYTLGITIVGVPVGLPAVVTTTMAVGAAYLAKKQAIVQKLSAIESLAGVEILCSDKTGTLTKNKLSLHEPYTVEGVSPDDLMLTACLAASRKKKGLDAIDRAFLKALAQYPKAKGALTKYKVLEFHPFDPVSKKVTAVVESPEGERIVCVKGAPLFVLKTVEEDHPIPEDIHENYENKVAELASRGFRALGVARKRGEGHWEILGVMPCMDPPRDDTAETVNEARRLGLRVKMLTGDAVGIAKETCRQLGLGTNIYNAERLGLGGGGDMPGSELADFVENADGFAEVFPQHKYKVVEILQNRGYLVAMTGDGVNDAPSLKKADTGIAVEGATDAARSAADIVFLAPGLSAIIDALKTSRQIFHRMYAYVVYRIALSLHLEIFLGLWIAILNNSLDINLIVFIAIFADVATLAIAYDNAPYSQKPVSWNLPRLWGMSIILGIILAIGSWITLTTMFLPKGGIIQNFGAMNGIMFLQISLTENWLIFITRAVGPFWSSIPSWQLAGAVFAVDVIATMFTLFGWWSENWTDIVTVTRVWIWSVGIFCVLGGAYYMMSESEAFDRLMNGKPMKEEKSTRSIEDFLTAMTRVSTQHEKEN</sequence>
<evidence type="ECO:0000256" key="9">
    <source>
        <dbReference type="ARBA" id="ARBA00022781"/>
    </source>
</evidence>
<feature type="transmembrane region" description="Helical" evidence="17">
    <location>
        <begin position="746"/>
        <end position="766"/>
    </location>
</feature>